<reference evidence="2" key="1">
    <citation type="submission" date="2020-06" db="EMBL/GenBank/DDBJ databases">
        <title>WGS assembly of Ceratodon purpureus strain R40.</title>
        <authorList>
            <person name="Carey S.B."/>
            <person name="Jenkins J."/>
            <person name="Shu S."/>
            <person name="Lovell J.T."/>
            <person name="Sreedasyam A."/>
            <person name="Maumus F."/>
            <person name="Tiley G.P."/>
            <person name="Fernandez-Pozo N."/>
            <person name="Barry K."/>
            <person name="Chen C."/>
            <person name="Wang M."/>
            <person name="Lipzen A."/>
            <person name="Daum C."/>
            <person name="Saski C.A."/>
            <person name="Payton A.C."/>
            <person name="Mcbreen J.C."/>
            <person name="Conrad R.E."/>
            <person name="Kollar L.M."/>
            <person name="Olsson S."/>
            <person name="Huttunen S."/>
            <person name="Landis J.B."/>
            <person name="Wickett N.J."/>
            <person name="Johnson M.G."/>
            <person name="Rensing S.A."/>
            <person name="Grimwood J."/>
            <person name="Schmutz J."/>
            <person name="Mcdaniel S.F."/>
        </authorList>
    </citation>
    <scope>NUCLEOTIDE SEQUENCE</scope>
    <source>
        <strain evidence="2">R40</strain>
    </source>
</reference>
<evidence type="ECO:0000313" key="2">
    <source>
        <dbReference type="EMBL" id="KAG0553327.1"/>
    </source>
</evidence>
<proteinExistence type="predicted"/>
<dbReference type="Proteomes" id="UP000822688">
    <property type="component" value="Chromosome 12"/>
</dbReference>
<dbReference type="AlphaFoldDB" id="A0A8T0G4F1"/>
<evidence type="ECO:0000313" key="3">
    <source>
        <dbReference type="Proteomes" id="UP000822688"/>
    </source>
</evidence>
<accession>A0A8T0G4F1</accession>
<organism evidence="2 3">
    <name type="scientific">Ceratodon purpureus</name>
    <name type="common">Fire moss</name>
    <name type="synonym">Dicranum purpureum</name>
    <dbReference type="NCBI Taxonomy" id="3225"/>
    <lineage>
        <taxon>Eukaryota</taxon>
        <taxon>Viridiplantae</taxon>
        <taxon>Streptophyta</taxon>
        <taxon>Embryophyta</taxon>
        <taxon>Bryophyta</taxon>
        <taxon>Bryophytina</taxon>
        <taxon>Bryopsida</taxon>
        <taxon>Dicranidae</taxon>
        <taxon>Pseudoditrichales</taxon>
        <taxon>Ditrichaceae</taxon>
        <taxon>Ceratodon</taxon>
    </lineage>
</organism>
<feature type="region of interest" description="Disordered" evidence="1">
    <location>
        <begin position="1"/>
        <end position="31"/>
    </location>
</feature>
<dbReference type="EMBL" id="CM026433">
    <property type="protein sequence ID" value="KAG0553327.1"/>
    <property type="molecule type" value="Genomic_DNA"/>
</dbReference>
<sequence>MITSEQWIHLSLSKFPKQPPDQSAGESKKLMERRACTGMENVEGNVGDPDGGWGRDKLRTVAVAELRSWCKRSEEGLGCNLQIAMRGWAMDRPDSRDLL</sequence>
<comment type="caution">
    <text evidence="2">The sequence shown here is derived from an EMBL/GenBank/DDBJ whole genome shotgun (WGS) entry which is preliminary data.</text>
</comment>
<keyword evidence="3" id="KW-1185">Reference proteome</keyword>
<gene>
    <name evidence="2" type="ORF">KC19_12G002600</name>
</gene>
<name>A0A8T0G4F1_CERPU</name>
<protein>
    <submittedName>
        <fullName evidence="2">Uncharacterized protein</fullName>
    </submittedName>
</protein>
<evidence type="ECO:0000256" key="1">
    <source>
        <dbReference type="SAM" id="MobiDB-lite"/>
    </source>
</evidence>